<dbReference type="Pfam" id="PF00550">
    <property type="entry name" value="PP-binding"/>
    <property type="match status" value="1"/>
</dbReference>
<evidence type="ECO:0000259" key="1">
    <source>
        <dbReference type="PROSITE" id="PS50075"/>
    </source>
</evidence>
<dbReference type="InterPro" id="IPR009081">
    <property type="entry name" value="PP-bd_ACP"/>
</dbReference>
<sequence length="71" mass="7778">MEEVGDGDDLFELGLVNSLFALQLVQFVENEFSIKAEREDLDIVNFSSIDALTAFVLRKTQPPPGPGHAAD</sequence>
<dbReference type="Proteomes" id="UP001596096">
    <property type="component" value="Unassembled WGS sequence"/>
</dbReference>
<accession>A0ABW1C0V3</accession>
<dbReference type="EMBL" id="JBHSNW010000013">
    <property type="protein sequence ID" value="MFC5818478.1"/>
    <property type="molecule type" value="Genomic_DNA"/>
</dbReference>
<protein>
    <submittedName>
        <fullName evidence="2">Phosphopantetheine-binding protein</fullName>
    </submittedName>
</protein>
<evidence type="ECO:0000313" key="3">
    <source>
        <dbReference type="Proteomes" id="UP001596096"/>
    </source>
</evidence>
<dbReference type="RefSeq" id="WP_219547957.1">
    <property type="nucleotide sequence ID" value="NZ_JAHKRN010000036.1"/>
</dbReference>
<feature type="domain" description="Carrier" evidence="1">
    <location>
        <begin position="1"/>
        <end position="60"/>
    </location>
</feature>
<comment type="caution">
    <text evidence="2">The sequence shown here is derived from an EMBL/GenBank/DDBJ whole genome shotgun (WGS) entry which is preliminary data.</text>
</comment>
<reference evidence="3" key="1">
    <citation type="journal article" date="2019" name="Int. J. Syst. Evol. Microbiol.">
        <title>The Global Catalogue of Microorganisms (GCM) 10K type strain sequencing project: providing services to taxonomists for standard genome sequencing and annotation.</title>
        <authorList>
            <consortium name="The Broad Institute Genomics Platform"/>
            <consortium name="The Broad Institute Genome Sequencing Center for Infectious Disease"/>
            <person name="Wu L."/>
            <person name="Ma J."/>
        </authorList>
    </citation>
    <scope>NUCLEOTIDE SEQUENCE [LARGE SCALE GENOMIC DNA]</scope>
    <source>
        <strain evidence="3">CGMCC 4.7106</strain>
    </source>
</reference>
<name>A0ABW1C0V3_9ACTN</name>
<proteinExistence type="predicted"/>
<organism evidence="2 3">
    <name type="scientific">Nonomuraea harbinensis</name>
    <dbReference type="NCBI Taxonomy" id="1286938"/>
    <lineage>
        <taxon>Bacteria</taxon>
        <taxon>Bacillati</taxon>
        <taxon>Actinomycetota</taxon>
        <taxon>Actinomycetes</taxon>
        <taxon>Streptosporangiales</taxon>
        <taxon>Streptosporangiaceae</taxon>
        <taxon>Nonomuraea</taxon>
    </lineage>
</organism>
<evidence type="ECO:0000313" key="2">
    <source>
        <dbReference type="EMBL" id="MFC5818478.1"/>
    </source>
</evidence>
<gene>
    <name evidence="2" type="ORF">ACFPUY_25540</name>
</gene>
<keyword evidence="3" id="KW-1185">Reference proteome</keyword>
<dbReference type="PROSITE" id="PS50075">
    <property type="entry name" value="CARRIER"/>
    <property type="match status" value="1"/>
</dbReference>